<accession>A0A225B386</accession>
<evidence type="ECO:0000256" key="1">
    <source>
        <dbReference type="SAM" id="SignalP"/>
    </source>
</evidence>
<name>A0A225B386_TALAT</name>
<evidence type="ECO:0008006" key="6">
    <source>
        <dbReference type="Google" id="ProtNLM"/>
    </source>
</evidence>
<dbReference type="Pfam" id="PF07971">
    <property type="entry name" value="Glyco_hydro_92"/>
    <property type="match status" value="1"/>
</dbReference>
<protein>
    <recommendedName>
        <fullName evidence="6">Secreted glycosidase</fullName>
    </recommendedName>
</protein>
<dbReference type="FunFam" id="2.70.98.10:FF:000010">
    <property type="entry name" value="Alpha-1,2-mannosidase family protein"/>
    <property type="match status" value="1"/>
</dbReference>
<dbReference type="FunFam" id="1.20.1050.60:FF:000002">
    <property type="entry name" value="Glycosyl hydrolase family 92"/>
    <property type="match status" value="1"/>
</dbReference>
<dbReference type="PANTHER" id="PTHR12143">
    <property type="entry name" value="PEPTIDE N-GLYCANASE PNGASE -RELATED"/>
    <property type="match status" value="1"/>
</dbReference>
<dbReference type="EMBL" id="LFMY01000004">
    <property type="protein sequence ID" value="OKL61275.1"/>
    <property type="molecule type" value="Genomic_DNA"/>
</dbReference>
<dbReference type="RefSeq" id="XP_020121396.1">
    <property type="nucleotide sequence ID" value="XM_020265647.1"/>
</dbReference>
<dbReference type="FunFam" id="3.30.2080.10:FF:000001">
    <property type="entry name" value="Alpha-1,2-mannosidase subfamily"/>
    <property type="match status" value="1"/>
</dbReference>
<dbReference type="Gene3D" id="3.30.2080.10">
    <property type="entry name" value="GH92 mannosidase domain"/>
    <property type="match status" value="1"/>
</dbReference>
<dbReference type="Gene3D" id="1.20.1050.60">
    <property type="entry name" value="alpha-1,2-mannosidase"/>
    <property type="match status" value="1"/>
</dbReference>
<keyword evidence="5" id="KW-1185">Reference proteome</keyword>
<dbReference type="GO" id="GO:0005975">
    <property type="term" value="P:carbohydrate metabolic process"/>
    <property type="evidence" value="ECO:0007669"/>
    <property type="project" value="InterPro"/>
</dbReference>
<organism evidence="4 5">
    <name type="scientific">Talaromyces atroroseus</name>
    <dbReference type="NCBI Taxonomy" id="1441469"/>
    <lineage>
        <taxon>Eukaryota</taxon>
        <taxon>Fungi</taxon>
        <taxon>Dikarya</taxon>
        <taxon>Ascomycota</taxon>
        <taxon>Pezizomycotina</taxon>
        <taxon>Eurotiomycetes</taxon>
        <taxon>Eurotiomycetidae</taxon>
        <taxon>Eurotiales</taxon>
        <taxon>Trichocomaceae</taxon>
        <taxon>Talaromyces</taxon>
        <taxon>Talaromyces sect. Trachyspermi</taxon>
    </lineage>
</organism>
<evidence type="ECO:0000313" key="4">
    <source>
        <dbReference type="EMBL" id="OKL61275.1"/>
    </source>
</evidence>
<dbReference type="SUPFAM" id="SSF48208">
    <property type="entry name" value="Six-hairpin glycosidases"/>
    <property type="match status" value="1"/>
</dbReference>
<dbReference type="GO" id="GO:0006516">
    <property type="term" value="P:glycoprotein catabolic process"/>
    <property type="evidence" value="ECO:0007669"/>
    <property type="project" value="TreeGrafter"/>
</dbReference>
<dbReference type="FunFam" id="1.20.1610.10:FF:000002">
    <property type="entry name" value="Alpha-1,2-mannosidase family protein"/>
    <property type="match status" value="1"/>
</dbReference>
<feature type="domain" description="Glycosyl hydrolase family 92" evidence="2">
    <location>
        <begin position="292"/>
        <end position="765"/>
    </location>
</feature>
<gene>
    <name evidence="4" type="ORF">UA08_03356</name>
</gene>
<dbReference type="OrthoDB" id="449263at2759"/>
<dbReference type="STRING" id="1441469.A0A225B386"/>
<comment type="caution">
    <text evidence="4">The sequence shown here is derived from an EMBL/GenBank/DDBJ whole genome shotgun (WGS) entry which is preliminary data.</text>
</comment>
<dbReference type="InterPro" id="IPR012939">
    <property type="entry name" value="Glyco_hydro_92"/>
</dbReference>
<dbReference type="Gene3D" id="2.70.98.10">
    <property type="match status" value="1"/>
</dbReference>
<dbReference type="AlphaFoldDB" id="A0A225B386"/>
<dbReference type="InterPro" id="IPR005887">
    <property type="entry name" value="GH92_a_mannosidase_put"/>
</dbReference>
<dbReference type="InterPro" id="IPR050883">
    <property type="entry name" value="PNGase"/>
</dbReference>
<dbReference type="Gene3D" id="1.20.1610.10">
    <property type="entry name" value="alpha-1,2-mannosidases domains"/>
    <property type="match status" value="1"/>
</dbReference>
<dbReference type="NCBIfam" id="TIGR01180">
    <property type="entry name" value="aman2_put"/>
    <property type="match status" value="1"/>
</dbReference>
<dbReference type="InterPro" id="IPR008928">
    <property type="entry name" value="6-hairpin_glycosidase_sf"/>
</dbReference>
<dbReference type="GO" id="GO:0005829">
    <property type="term" value="C:cytosol"/>
    <property type="evidence" value="ECO:0007669"/>
    <property type="project" value="TreeGrafter"/>
</dbReference>
<reference evidence="4 5" key="1">
    <citation type="submission" date="2015-06" db="EMBL/GenBank/DDBJ databases">
        <title>Talaromyces atroroseus IBT 11181 draft genome.</title>
        <authorList>
            <person name="Rasmussen K.B."/>
            <person name="Rasmussen S."/>
            <person name="Petersen B."/>
            <person name="Sicheritz-Ponten T."/>
            <person name="Mortensen U.H."/>
            <person name="Thrane U."/>
        </authorList>
    </citation>
    <scope>NUCLEOTIDE SEQUENCE [LARGE SCALE GENOMIC DNA]</scope>
    <source>
        <strain evidence="4 5">IBT 11181</strain>
    </source>
</reference>
<feature type="domain" description="Glycosyl hydrolase family 92 N-terminal" evidence="3">
    <location>
        <begin position="41"/>
        <end position="286"/>
    </location>
</feature>
<evidence type="ECO:0000259" key="2">
    <source>
        <dbReference type="Pfam" id="PF07971"/>
    </source>
</evidence>
<dbReference type="PANTHER" id="PTHR12143:SF42">
    <property type="entry name" value="PUTATIVE SUBFAMILY (AFU_ORTHOLOGUE AFUA_6G13760)-RELATED"/>
    <property type="match status" value="1"/>
</dbReference>
<dbReference type="GeneID" id="31003111"/>
<evidence type="ECO:0000313" key="5">
    <source>
        <dbReference type="Proteomes" id="UP000214365"/>
    </source>
</evidence>
<dbReference type="InterPro" id="IPR014718">
    <property type="entry name" value="GH-type_carb-bd"/>
</dbReference>
<dbReference type="Proteomes" id="UP000214365">
    <property type="component" value="Unassembled WGS sequence"/>
</dbReference>
<keyword evidence="1" id="KW-0732">Signal</keyword>
<proteinExistence type="predicted"/>
<dbReference type="InterPro" id="IPR041371">
    <property type="entry name" value="GH92_N"/>
</dbReference>
<feature type="chain" id="PRO_5012601245" description="Secreted glycosidase" evidence="1">
    <location>
        <begin position="22"/>
        <end position="787"/>
    </location>
</feature>
<dbReference type="Pfam" id="PF17678">
    <property type="entry name" value="Glyco_hydro_92N"/>
    <property type="match status" value="1"/>
</dbReference>
<evidence type="ECO:0000259" key="3">
    <source>
        <dbReference type="Pfam" id="PF17678"/>
    </source>
</evidence>
<sequence length="787" mass="86187">MKLSPSTLAAVLATLAGNTDARTLTQQSSNTKNLTFDVLDYVDPLIGTANGGHVFAGATLPFGMAKAVADSTADQQGGFASDSSTISGFSHMHDSGTGGSASLGNFPLFPNPGCPDNDLNLCTYRYQSRAIGFSNESIIAQPGYFSIDLDSGIKGETTVTNHTALYRFTFPSSGTTAPMIFADLIDLPQSRTNGTASVNATTGRITGTGTFSPSFGIGNYDLHFCVDFSGADIYDTGVFVNDRAGNEPKTVRTLDDGVDNDESYSAGAFTRFSPGSLSVIARVGVSFISVDKACSNGETEIPEFNFEGTKDAAQTIWREKLSSVSIDATGVSDEFQTIFWSGLYRAHISPQDYTGENPLWDSIEPYYDSYYCIWDSFRAIHQLITLVDPLSQSRMVRSLIDIYRHEGFLPDCRMSLCKGYTQGGSNADVLITEAYLKNITDIDWSTAYEAVIKDAEVEPTNWGIEGRGGLTSWKNLGYIPTDDFDPYGQGPLTRSISRTVEYAYDDYCIAILAKALGKTDDYDKYIQRATNWYNMFDPNTTSLGYAGFLQVRYPNGTWGYQDPQFCSALLDFTSCYLNPDGHETYEGSTWLYTFYVPQDMASLIDALGGQEAFIDRLTFFHESGLLYVGDEQSFLPVYQFHYGGRPGLSAKQAHAYIPSQFNTSVSGIPGNDDSGAMGSFSTLSMIGVWPVPGQDVYLINPPFFKEVNITHGITGKIATIRNVNFDPTYTDIYIQKVTRDGKTWTNNWIDHSFFENGGVLEITTGATESDWGTSVKDLPPSLASYKF</sequence>
<dbReference type="GO" id="GO:0000224">
    <property type="term" value="F:peptide-N4-(N-acetyl-beta-glucosaminyl)asparagine amidase activity"/>
    <property type="evidence" value="ECO:0007669"/>
    <property type="project" value="TreeGrafter"/>
</dbReference>
<feature type="signal peptide" evidence="1">
    <location>
        <begin position="1"/>
        <end position="21"/>
    </location>
</feature>
<dbReference type="GO" id="GO:0030246">
    <property type="term" value="F:carbohydrate binding"/>
    <property type="evidence" value="ECO:0007669"/>
    <property type="project" value="InterPro"/>
</dbReference>
<dbReference type="GO" id="GO:0005634">
    <property type="term" value="C:nucleus"/>
    <property type="evidence" value="ECO:0007669"/>
    <property type="project" value="TreeGrafter"/>
</dbReference>